<evidence type="ECO:0000313" key="1">
    <source>
        <dbReference type="EMBL" id="GAQ21216.1"/>
    </source>
</evidence>
<accession>A0A100HI70</accession>
<sequence length="178" mass="19775">MALTLTQLRQTLGDMDAPELREVIVTLYRASADNKRQLAALLEGDHSGLLDRLDTELEKAFRTSGRLPSMKVGAAKKALTAYLKVAAPADALDAELRYVEAGVLCLHAYGDWPENNYSSMEGVFEAALKRAATLDLKDIPFKRLERLVSNADGFGYGFSDQIAFLYDEFLEKLEEPEQ</sequence>
<proteinExistence type="predicted"/>
<protein>
    <submittedName>
        <fullName evidence="1">Uncharacterized protein</fullName>
    </submittedName>
</protein>
<organism evidence="1 2">
    <name type="scientific">Deinococcus grandis</name>
    <dbReference type="NCBI Taxonomy" id="57498"/>
    <lineage>
        <taxon>Bacteria</taxon>
        <taxon>Thermotogati</taxon>
        <taxon>Deinococcota</taxon>
        <taxon>Deinococci</taxon>
        <taxon>Deinococcales</taxon>
        <taxon>Deinococcaceae</taxon>
        <taxon>Deinococcus</taxon>
    </lineage>
</organism>
<gene>
    <name evidence="1" type="ORF">DEIGR_101243</name>
</gene>
<dbReference type="AlphaFoldDB" id="A0A100HI70"/>
<reference evidence="2" key="1">
    <citation type="submission" date="2015-11" db="EMBL/GenBank/DDBJ databases">
        <title>Draft Genome Sequence of the Radioresistant Bacterium Deinococcus grandis, Isolated from Freshwater Fish in Japan.</title>
        <authorList>
            <person name="Satoh K."/>
            <person name="Onodera T."/>
            <person name="Omoso K."/>
            <person name="Takeda-Yano K."/>
            <person name="Katayama T."/>
            <person name="Oono Y."/>
            <person name="Narumi I."/>
        </authorList>
    </citation>
    <scope>NUCLEOTIDE SEQUENCE [LARGE SCALE GENOMIC DNA]</scope>
    <source>
        <strain evidence="2">ATCC 43672</strain>
    </source>
</reference>
<dbReference type="RefSeq" id="WP_058976155.1">
    <property type="nucleotide sequence ID" value="NZ_BCMS01000001.1"/>
</dbReference>
<keyword evidence="2" id="KW-1185">Reference proteome</keyword>
<evidence type="ECO:0000313" key="2">
    <source>
        <dbReference type="Proteomes" id="UP000056209"/>
    </source>
</evidence>
<dbReference type="EMBL" id="BCMS01000001">
    <property type="protein sequence ID" value="GAQ21216.1"/>
    <property type="molecule type" value="Genomic_DNA"/>
</dbReference>
<dbReference type="Proteomes" id="UP000056209">
    <property type="component" value="Unassembled WGS sequence"/>
</dbReference>
<dbReference type="OrthoDB" id="9801392at2"/>
<comment type="caution">
    <text evidence="1">The sequence shown here is derived from an EMBL/GenBank/DDBJ whole genome shotgun (WGS) entry which is preliminary data.</text>
</comment>
<name>A0A100HI70_9DEIO</name>